<organism evidence="6 7">
    <name type="scientific">Streptomyces chisholmiae</name>
    <dbReference type="NCBI Taxonomy" id="3075540"/>
    <lineage>
        <taxon>Bacteria</taxon>
        <taxon>Bacillati</taxon>
        <taxon>Actinomycetota</taxon>
        <taxon>Actinomycetes</taxon>
        <taxon>Kitasatosporales</taxon>
        <taxon>Streptomycetaceae</taxon>
        <taxon>Streptomyces</taxon>
    </lineage>
</organism>
<keyword evidence="1" id="KW-0805">Transcription regulation</keyword>
<protein>
    <submittedName>
        <fullName evidence="6">TetR family transcriptional regulator</fullName>
    </submittedName>
</protein>
<evidence type="ECO:0000313" key="7">
    <source>
        <dbReference type="Proteomes" id="UP001183410"/>
    </source>
</evidence>
<dbReference type="PRINTS" id="PR00455">
    <property type="entry name" value="HTHTETR"/>
</dbReference>
<accession>A0ABU2JYA7</accession>
<dbReference type="InterPro" id="IPR050109">
    <property type="entry name" value="HTH-type_TetR-like_transc_reg"/>
</dbReference>
<feature type="DNA-binding region" description="H-T-H motif" evidence="4">
    <location>
        <begin position="36"/>
        <end position="55"/>
    </location>
</feature>
<proteinExistence type="predicted"/>
<dbReference type="PANTHER" id="PTHR30055">
    <property type="entry name" value="HTH-TYPE TRANSCRIPTIONAL REGULATOR RUTR"/>
    <property type="match status" value="1"/>
</dbReference>
<dbReference type="Gene3D" id="1.10.10.60">
    <property type="entry name" value="Homeodomain-like"/>
    <property type="match status" value="1"/>
</dbReference>
<evidence type="ECO:0000256" key="2">
    <source>
        <dbReference type="ARBA" id="ARBA00023125"/>
    </source>
</evidence>
<dbReference type="Pfam" id="PF00440">
    <property type="entry name" value="TetR_N"/>
    <property type="match status" value="1"/>
</dbReference>
<dbReference type="Gene3D" id="1.10.357.10">
    <property type="entry name" value="Tetracycline Repressor, domain 2"/>
    <property type="match status" value="1"/>
</dbReference>
<reference evidence="7" key="1">
    <citation type="submission" date="2023-07" db="EMBL/GenBank/DDBJ databases">
        <title>30 novel species of actinomycetes from the DSMZ collection.</title>
        <authorList>
            <person name="Nouioui I."/>
        </authorList>
    </citation>
    <scope>NUCLEOTIDE SEQUENCE [LARGE SCALE GENOMIC DNA]</scope>
    <source>
        <strain evidence="7">DSM 44915</strain>
    </source>
</reference>
<dbReference type="InterPro" id="IPR041347">
    <property type="entry name" value="MftR_C"/>
</dbReference>
<dbReference type="SUPFAM" id="SSF46689">
    <property type="entry name" value="Homeodomain-like"/>
    <property type="match status" value="1"/>
</dbReference>
<dbReference type="EMBL" id="JAVREO010000022">
    <property type="protein sequence ID" value="MDT0269988.1"/>
    <property type="molecule type" value="Genomic_DNA"/>
</dbReference>
<feature type="domain" description="HTH tetR-type" evidence="5">
    <location>
        <begin position="13"/>
        <end position="73"/>
    </location>
</feature>
<sequence length="225" mass="25025">MTSMTGLRERKKQQTRRHISDVATGMFLERGFDAVTVAEVAEAAEVSVNTVYNYFPAKEDLFFDREEEIVDRPSARVRERGPGASASDAILGGLRSDIEERPVNVGLVEGFERFLAVVHGSPSLMARMMTMMYKTSQRLAATLAEETGADPDDPLPELVAAQLMSVHANLHQTVRRRRAEGRSPTEVTAELLHRLEISERLLGQEVRDFARRPADWCPVVESSAG</sequence>
<evidence type="ECO:0000256" key="4">
    <source>
        <dbReference type="PROSITE-ProRule" id="PRU00335"/>
    </source>
</evidence>
<gene>
    <name evidence="6" type="ORF">RM844_27280</name>
</gene>
<dbReference type="RefSeq" id="WP_311670070.1">
    <property type="nucleotide sequence ID" value="NZ_JAVREO010000022.1"/>
</dbReference>
<keyword evidence="3" id="KW-0804">Transcription</keyword>
<keyword evidence="7" id="KW-1185">Reference proteome</keyword>
<evidence type="ECO:0000259" key="5">
    <source>
        <dbReference type="PROSITE" id="PS50977"/>
    </source>
</evidence>
<dbReference type="InterPro" id="IPR001647">
    <property type="entry name" value="HTH_TetR"/>
</dbReference>
<dbReference type="Proteomes" id="UP001183410">
    <property type="component" value="Unassembled WGS sequence"/>
</dbReference>
<evidence type="ECO:0000256" key="1">
    <source>
        <dbReference type="ARBA" id="ARBA00023015"/>
    </source>
</evidence>
<keyword evidence="2 4" id="KW-0238">DNA-binding</keyword>
<dbReference type="Pfam" id="PF17754">
    <property type="entry name" value="TetR_C_14"/>
    <property type="match status" value="1"/>
</dbReference>
<dbReference type="PROSITE" id="PS50977">
    <property type="entry name" value="HTH_TETR_2"/>
    <property type="match status" value="1"/>
</dbReference>
<name>A0ABU2JYA7_9ACTN</name>
<comment type="caution">
    <text evidence="6">The sequence shown here is derived from an EMBL/GenBank/DDBJ whole genome shotgun (WGS) entry which is preliminary data.</text>
</comment>
<dbReference type="PANTHER" id="PTHR30055:SF234">
    <property type="entry name" value="HTH-TYPE TRANSCRIPTIONAL REGULATOR BETI"/>
    <property type="match status" value="1"/>
</dbReference>
<dbReference type="InterPro" id="IPR009057">
    <property type="entry name" value="Homeodomain-like_sf"/>
</dbReference>
<evidence type="ECO:0000256" key="3">
    <source>
        <dbReference type="ARBA" id="ARBA00023163"/>
    </source>
</evidence>
<evidence type="ECO:0000313" key="6">
    <source>
        <dbReference type="EMBL" id="MDT0269988.1"/>
    </source>
</evidence>